<accession>A0A0U3H3Q3</accession>
<evidence type="ECO:0000313" key="6">
    <source>
        <dbReference type="Proteomes" id="UP000065473"/>
    </source>
</evidence>
<dbReference type="SMART" id="SM00855">
    <property type="entry name" value="PGAM"/>
    <property type="match status" value="1"/>
</dbReference>
<dbReference type="Proteomes" id="UP000060043">
    <property type="component" value="Chromosome"/>
</dbReference>
<evidence type="ECO:0000313" key="3">
    <source>
        <dbReference type="EMBL" id="ALU29551.1"/>
    </source>
</evidence>
<dbReference type="Proteomes" id="UP000065473">
    <property type="component" value="Chromosome"/>
</dbReference>
<evidence type="ECO:0000313" key="4">
    <source>
        <dbReference type="EMBL" id="ALU32281.1"/>
    </source>
</evidence>
<dbReference type="Pfam" id="PF00300">
    <property type="entry name" value="His_Phos_1"/>
    <property type="match status" value="1"/>
</dbReference>
<dbReference type="OMA" id="IAVSHWH"/>
<dbReference type="InterPro" id="IPR050275">
    <property type="entry name" value="PGM_Phosphatase"/>
</dbReference>
<dbReference type="EMBL" id="CP013695">
    <property type="protein sequence ID" value="ALU32281.1"/>
    <property type="molecule type" value="Genomic_DNA"/>
</dbReference>
<dbReference type="InterPro" id="IPR029033">
    <property type="entry name" value="His_PPase_superfam"/>
</dbReference>
<protein>
    <submittedName>
        <fullName evidence="3">Phosphoglycerate mutase</fullName>
    </submittedName>
</protein>
<dbReference type="STRING" id="1435377.SUSAZ_00200"/>
<dbReference type="SUPFAM" id="SSF53254">
    <property type="entry name" value="Phosphoglycerate mutase-like"/>
    <property type="match status" value="1"/>
</dbReference>
<dbReference type="CDD" id="cd07067">
    <property type="entry name" value="HP_PGM_like"/>
    <property type="match status" value="1"/>
</dbReference>
<evidence type="ECO:0000313" key="5">
    <source>
        <dbReference type="Proteomes" id="UP000060043"/>
    </source>
</evidence>
<dbReference type="NCBIfam" id="NF038349">
    <property type="entry name" value="dPGM_arch"/>
    <property type="match status" value="1"/>
</dbReference>
<feature type="active site" description="Tele-phosphohistidine intermediate" evidence="1">
    <location>
        <position position="9"/>
    </location>
</feature>
<dbReference type="OrthoDB" id="304253at2157"/>
<dbReference type="PANTHER" id="PTHR48100">
    <property type="entry name" value="BROAD-SPECIFICITY PHOSPHATASE YOR283W-RELATED"/>
    <property type="match status" value="1"/>
</dbReference>
<gene>
    <name evidence="3" type="ORF">ATY89_06050</name>
    <name evidence="4" type="ORF">ATZ20_09075</name>
</gene>
<feature type="binding site" evidence="2">
    <location>
        <begin position="8"/>
        <end position="15"/>
    </location>
    <ligand>
        <name>substrate</name>
    </ligand>
</feature>
<dbReference type="PANTHER" id="PTHR48100:SF1">
    <property type="entry name" value="HISTIDINE PHOSPHATASE FAMILY PROTEIN-RELATED"/>
    <property type="match status" value="1"/>
</dbReference>
<dbReference type="GO" id="GO:0005737">
    <property type="term" value="C:cytoplasm"/>
    <property type="evidence" value="ECO:0007669"/>
    <property type="project" value="TreeGrafter"/>
</dbReference>
<evidence type="ECO:0000256" key="2">
    <source>
        <dbReference type="PIRSR" id="PIRSR613078-2"/>
    </source>
</evidence>
<dbReference type="InterPro" id="IPR013078">
    <property type="entry name" value="His_Pase_superF_clade-1"/>
</dbReference>
<organism evidence="3 6">
    <name type="scientific">Sulfolobus acidocaldarius</name>
    <dbReference type="NCBI Taxonomy" id="2285"/>
    <lineage>
        <taxon>Archaea</taxon>
        <taxon>Thermoproteota</taxon>
        <taxon>Thermoprotei</taxon>
        <taxon>Sulfolobales</taxon>
        <taxon>Sulfolobaceae</taxon>
        <taxon>Sulfolobus</taxon>
    </lineage>
</organism>
<proteinExistence type="predicted"/>
<dbReference type="EMBL" id="CP013694">
    <property type="protein sequence ID" value="ALU29551.1"/>
    <property type="molecule type" value="Genomic_DNA"/>
</dbReference>
<dbReference type="InterPro" id="IPR054929">
    <property type="entry name" value="dPGM_arch"/>
</dbReference>
<reference evidence="5 6" key="1">
    <citation type="submission" date="2015-12" db="EMBL/GenBank/DDBJ databases">
        <title>A stable core within a dynamic pangenome in Sulfolobus acidocaldarius.</title>
        <authorList>
            <person name="Anderson R."/>
            <person name="Kouris A."/>
            <person name="Seward C."/>
            <person name="Campbell K."/>
            <person name="Whitaker R."/>
        </authorList>
    </citation>
    <scope>NUCLEOTIDE SEQUENCE [LARGE SCALE GENOMIC DNA]</scope>
    <source>
        <strain evidence="3 6">GG12-C01-09</strain>
        <strain evidence="4 5">NG05B_CO5_07</strain>
    </source>
</reference>
<dbReference type="GO" id="GO:0016791">
    <property type="term" value="F:phosphatase activity"/>
    <property type="evidence" value="ECO:0007669"/>
    <property type="project" value="TreeGrafter"/>
</dbReference>
<sequence>MTVIVFIRHAQSNANTQQILSDDINSYPLTDEGQRQAKRAVDEVRKIIFLNFSKIYTSPILRAYQTASILSEGLNLVTVIDDRLKERRLGELNNKKVNMIELMKKIAENRSNTPKDLESWDELTKRIINFTETILSTRENVIVVSHHDPIKSLITYILDLDEFSGLGVILPNASMTILKCFNQNVKDCRLVSIGALTLTNEILMKLKF</sequence>
<dbReference type="GeneID" id="14550575"/>
<dbReference type="PaxDb" id="1435377-SUSAZ_00200"/>
<dbReference type="AlphaFoldDB" id="A0A0U3H3Q3"/>
<dbReference type="Gene3D" id="3.40.50.1240">
    <property type="entry name" value="Phosphoglycerate mutase-like"/>
    <property type="match status" value="1"/>
</dbReference>
<evidence type="ECO:0000256" key="1">
    <source>
        <dbReference type="PIRSR" id="PIRSR613078-1"/>
    </source>
</evidence>
<name>A0A0U3H3Q3_9CREN</name>
<feature type="binding site" evidence="2">
    <location>
        <position position="62"/>
    </location>
    <ligand>
        <name>substrate</name>
    </ligand>
</feature>
<dbReference type="RefSeq" id="WP_011276974.1">
    <property type="nucleotide sequence ID" value="NZ_BHWZ01000001.1"/>
</dbReference>
<feature type="active site" description="Proton donor/acceptor" evidence="1">
    <location>
        <position position="86"/>
    </location>
</feature>